<evidence type="ECO:0000313" key="8">
    <source>
        <dbReference type="Proteomes" id="UP000007490"/>
    </source>
</evidence>
<keyword evidence="3" id="KW-0285">Flavoprotein</keyword>
<dbReference type="RefSeq" id="WP_013645850.1">
    <property type="nucleotide sequence ID" value="NC_015216.1"/>
</dbReference>
<evidence type="ECO:0000256" key="5">
    <source>
        <dbReference type="ARBA" id="ARBA00038292"/>
    </source>
</evidence>
<reference evidence="7 8" key="2">
    <citation type="journal article" date="2014" name="Int. J. Syst. Evol. Microbiol.">
        <title>Methanobacterium paludis sp. nov. and a novel strain of Methanobacterium lacus isolated from northern peatlands.</title>
        <authorList>
            <person name="Cadillo-Quiroz H."/>
            <person name="Brauer S.L."/>
            <person name="Goodson N."/>
            <person name="Yavitt J.B."/>
            <person name="Zinder S.H."/>
        </authorList>
    </citation>
    <scope>NUCLEOTIDE SEQUENCE [LARGE SCALE GENOMIC DNA]</scope>
    <source>
        <strain evidence="7 8">AL-21</strain>
    </source>
</reference>
<dbReference type="eggNOG" id="arCOG02573">
    <property type="taxonomic scope" value="Archaea"/>
</dbReference>
<dbReference type="HOGENOM" id="CLU_050993_3_3_2"/>
<dbReference type="Proteomes" id="UP000007490">
    <property type="component" value="Chromosome"/>
</dbReference>
<protein>
    <submittedName>
        <fullName evidence="7">NADPH-dependent FMN reductase</fullName>
    </submittedName>
</protein>
<dbReference type="OrthoDB" id="9059at2157"/>
<dbReference type="Gene3D" id="3.40.50.360">
    <property type="match status" value="1"/>
</dbReference>
<dbReference type="InterPro" id="IPR005025">
    <property type="entry name" value="FMN_Rdtase-like_dom"/>
</dbReference>
<dbReference type="EMBL" id="CP002551">
    <property type="protein sequence ID" value="ADZ10499.1"/>
    <property type="molecule type" value="Genomic_DNA"/>
</dbReference>
<evidence type="ECO:0000259" key="6">
    <source>
        <dbReference type="Pfam" id="PF03358"/>
    </source>
</evidence>
<keyword evidence="4" id="KW-0288">FMN</keyword>
<sequence length="188" mass="20768">MEKVLFVCASPRKNGNTSQVISKCAEVVEKNGLETEVVYLRGKHIESCRACGKCAKIHKCKIDDGLNEIIEKIKESKGFIVATPVYFGTARGDLMAALQRIGYVSMNNGNFLSWKVGGPIAVARRGGQTSTLQELLMFYLINDMIVPGSTYWNMVFGREKGEALEDAEGIRTIERFGENVATLINKIV</sequence>
<reference evidence="8" key="1">
    <citation type="submission" date="2011-02" db="EMBL/GenBank/DDBJ databases">
        <title>Complete sequence of Methanobacterium sp. AL-21.</title>
        <authorList>
            <consortium name="US DOE Joint Genome Institute"/>
            <person name="Lucas S."/>
            <person name="Copeland A."/>
            <person name="Lapidus A."/>
            <person name="Cheng J.-F."/>
            <person name="Goodwin L."/>
            <person name="Pitluck S."/>
            <person name="Chertkov O."/>
            <person name="Detter J.C."/>
            <person name="Han C."/>
            <person name="Tapia R."/>
            <person name="Land M."/>
            <person name="Hauser L."/>
            <person name="Kyrpides N."/>
            <person name="Ivanova N."/>
            <person name="Mikhailova N."/>
            <person name="Pagani I."/>
            <person name="Cadillo-Quiroz H."/>
            <person name="Imachi H."/>
            <person name="Zinder S."/>
            <person name="Liu W."/>
            <person name="Woyke T."/>
        </authorList>
    </citation>
    <scope>NUCLEOTIDE SEQUENCE [LARGE SCALE GENOMIC DNA]</scope>
    <source>
        <strain evidence="8">AL-21</strain>
    </source>
</reference>
<evidence type="ECO:0000313" key="7">
    <source>
        <dbReference type="EMBL" id="ADZ10499.1"/>
    </source>
</evidence>
<proteinExistence type="inferred from homology"/>
<dbReference type="GeneID" id="10278751"/>
<evidence type="ECO:0000256" key="2">
    <source>
        <dbReference type="ARBA" id="ARBA00001966"/>
    </source>
</evidence>
<comment type="cofactor">
    <cofactor evidence="2">
        <name>[4Fe-4S] cluster</name>
        <dbReference type="ChEBI" id="CHEBI:49883"/>
    </cofactor>
</comment>
<dbReference type="SUPFAM" id="SSF52218">
    <property type="entry name" value="Flavoproteins"/>
    <property type="match status" value="1"/>
</dbReference>
<dbReference type="AlphaFoldDB" id="F0TCV9"/>
<dbReference type="PANTHER" id="PTHR43278">
    <property type="entry name" value="NAD(P)H-DEPENDENT FMN-CONTAINING OXIDOREDUCTASE YWQN-RELATED"/>
    <property type="match status" value="1"/>
</dbReference>
<evidence type="ECO:0000256" key="1">
    <source>
        <dbReference type="ARBA" id="ARBA00001917"/>
    </source>
</evidence>
<comment type="similarity">
    <text evidence="5">Belongs to the SsuE family. Isf subfamily.</text>
</comment>
<gene>
    <name evidence="7" type="ordered locus">Metbo_2285</name>
</gene>
<evidence type="ECO:0000256" key="3">
    <source>
        <dbReference type="ARBA" id="ARBA00022630"/>
    </source>
</evidence>
<feature type="domain" description="NADPH-dependent FMN reductase-like" evidence="6">
    <location>
        <begin position="3"/>
        <end position="155"/>
    </location>
</feature>
<comment type="cofactor">
    <cofactor evidence="1">
        <name>FMN</name>
        <dbReference type="ChEBI" id="CHEBI:58210"/>
    </cofactor>
</comment>
<dbReference type="InterPro" id="IPR029039">
    <property type="entry name" value="Flavoprotein-like_sf"/>
</dbReference>
<keyword evidence="8" id="KW-1185">Reference proteome</keyword>
<dbReference type="GO" id="GO:0016491">
    <property type="term" value="F:oxidoreductase activity"/>
    <property type="evidence" value="ECO:0007669"/>
    <property type="project" value="InterPro"/>
</dbReference>
<dbReference type="Pfam" id="PF03358">
    <property type="entry name" value="FMN_red"/>
    <property type="match status" value="1"/>
</dbReference>
<dbReference type="InterPro" id="IPR051796">
    <property type="entry name" value="ISF_SsuE-like"/>
</dbReference>
<dbReference type="PANTHER" id="PTHR43278:SF4">
    <property type="entry name" value="NAD(P)H-DEPENDENT FMN-CONTAINING OXIDOREDUCTASE YWQN-RELATED"/>
    <property type="match status" value="1"/>
</dbReference>
<dbReference type="KEGG" id="mel:Metbo_2285"/>
<evidence type="ECO:0000256" key="4">
    <source>
        <dbReference type="ARBA" id="ARBA00022643"/>
    </source>
</evidence>
<name>F0TCV9_METLA</name>
<dbReference type="STRING" id="877455.Metbo_2285"/>
<organism evidence="7 8">
    <name type="scientific">Methanobacterium lacus (strain AL-21)</name>
    <dbReference type="NCBI Taxonomy" id="877455"/>
    <lineage>
        <taxon>Archaea</taxon>
        <taxon>Methanobacteriati</taxon>
        <taxon>Methanobacteriota</taxon>
        <taxon>Methanomada group</taxon>
        <taxon>Methanobacteria</taxon>
        <taxon>Methanobacteriales</taxon>
        <taxon>Methanobacteriaceae</taxon>
        <taxon>Methanobacterium</taxon>
    </lineage>
</organism>
<accession>F0TCV9</accession>